<organism evidence="1 2">
    <name type="scientific">Elusimicrobium minutum (strain Pei191)</name>
    <dbReference type="NCBI Taxonomy" id="445932"/>
    <lineage>
        <taxon>Bacteria</taxon>
        <taxon>Pseudomonadati</taxon>
        <taxon>Elusimicrobiota</taxon>
        <taxon>Elusimicrobia</taxon>
        <taxon>Elusimicrobiales</taxon>
        <taxon>Elusimicrobiaceae</taxon>
        <taxon>Elusimicrobium</taxon>
    </lineage>
</organism>
<reference evidence="1 2" key="1">
    <citation type="journal article" date="2009" name="Appl. Environ. Microbiol.">
        <title>Genomic analysis of 'Elusimicrobium minutum,' the first cultivated representative of the phylum 'Elusimicrobia' (formerly termite group 1).</title>
        <authorList>
            <person name="Herlemann D.P.R."/>
            <person name="Geissinger O."/>
            <person name="Ikeda-Ohtsubo W."/>
            <person name="Kunin V."/>
            <person name="Sun H."/>
            <person name="Lapidus A."/>
            <person name="Hugenholtz P."/>
            <person name="Brune A."/>
        </authorList>
    </citation>
    <scope>NUCLEOTIDE SEQUENCE [LARGE SCALE GENOMIC DNA]</scope>
    <source>
        <strain evidence="1 2">Pei191</strain>
    </source>
</reference>
<proteinExistence type="predicted"/>
<name>B2KDD0_ELUMP</name>
<dbReference type="Proteomes" id="UP000001029">
    <property type="component" value="Chromosome"/>
</dbReference>
<gene>
    <name evidence="1" type="ordered locus">Emin_0973</name>
</gene>
<protein>
    <submittedName>
        <fullName evidence="1">Uncharacterized protein</fullName>
    </submittedName>
</protein>
<dbReference type="KEGG" id="emi:Emin_0973"/>
<dbReference type="STRING" id="445932.Emin_0973"/>
<dbReference type="EMBL" id="CP001055">
    <property type="protein sequence ID" value="ACC98526.1"/>
    <property type="molecule type" value="Genomic_DNA"/>
</dbReference>
<evidence type="ECO:0000313" key="1">
    <source>
        <dbReference type="EMBL" id="ACC98526.1"/>
    </source>
</evidence>
<dbReference type="HOGENOM" id="CLU_2537241_0_0_0"/>
<evidence type="ECO:0000313" key="2">
    <source>
        <dbReference type="Proteomes" id="UP000001029"/>
    </source>
</evidence>
<dbReference type="AlphaFoldDB" id="B2KDD0"/>
<sequence>MSEYNNVLEYACTYENKRLIESIIKDTEHSLNGKSVYNYKTRHLQSCYGKYEIHVIKRRNIVIEVVCINGMIQANSDKSGVNI</sequence>
<keyword evidence="2" id="KW-1185">Reference proteome</keyword>
<accession>B2KDD0</accession>